<feature type="transmembrane region" description="Helical" evidence="9">
    <location>
        <begin position="184"/>
        <end position="202"/>
    </location>
</feature>
<dbReference type="GO" id="GO:0016887">
    <property type="term" value="F:ATP hydrolysis activity"/>
    <property type="evidence" value="ECO:0007669"/>
    <property type="project" value="InterPro"/>
</dbReference>
<dbReference type="RefSeq" id="WP_076433117.1">
    <property type="nucleotide sequence ID" value="NZ_FTNO01000007.1"/>
</dbReference>
<keyword evidence="13" id="KW-1185">Reference proteome</keyword>
<dbReference type="AlphaFoldDB" id="A0A1N7F1I6"/>
<protein>
    <submittedName>
        <fullName evidence="12">ATP-binding cassette, subfamily B</fullName>
    </submittedName>
</protein>
<evidence type="ECO:0000256" key="3">
    <source>
        <dbReference type="ARBA" id="ARBA00022475"/>
    </source>
</evidence>
<evidence type="ECO:0000256" key="4">
    <source>
        <dbReference type="ARBA" id="ARBA00022692"/>
    </source>
</evidence>
<dbReference type="PROSITE" id="PS00211">
    <property type="entry name" value="ABC_TRANSPORTER_1"/>
    <property type="match status" value="1"/>
</dbReference>
<dbReference type="InterPro" id="IPR003439">
    <property type="entry name" value="ABC_transporter-like_ATP-bd"/>
</dbReference>
<reference evidence="13" key="1">
    <citation type="submission" date="2017-01" db="EMBL/GenBank/DDBJ databases">
        <authorList>
            <person name="Varghese N."/>
            <person name="Submissions S."/>
        </authorList>
    </citation>
    <scope>NUCLEOTIDE SEQUENCE [LARGE SCALE GENOMIC DNA]</scope>
    <source>
        <strain evidence="13">CGMCC 1.7737</strain>
    </source>
</reference>
<keyword evidence="4 9" id="KW-0812">Transmembrane</keyword>
<evidence type="ECO:0000256" key="5">
    <source>
        <dbReference type="ARBA" id="ARBA00022741"/>
    </source>
</evidence>
<dbReference type="SMART" id="SM00382">
    <property type="entry name" value="AAA"/>
    <property type="match status" value="1"/>
</dbReference>
<feature type="domain" description="ABC transporter" evidence="10">
    <location>
        <begin position="367"/>
        <end position="604"/>
    </location>
</feature>
<sequence>MTDKISERAETNPLVSLVRRYGRGDLPFLLGAIASTAVSIFLSLADVYLIGLGIDALFNDQQFILPLLPQSWVPTDPIALLVFVTGLLVATNLVTNLLSFVGEYSFGLYAQRFLHEVRTSAFATVISYNLAFFDDHRTGDVISALNDDVNQLDTFFNKLIEASIWAVVTLGSAFVYMAVLNVQLALFVLLSAPVIAGINWWFSQQVEPLQDNIRTERGALNALLEVALDGIDVIKANTAETAEHERIHRASHDYTDARFANRRLSIRQSPINRLVVGIWLVFVVAIGIQWITVGPPLIFSGTLTAGELVPFLFYLERMTAPMKNLSGLINGYKAAKAAAKRVSGLTAREARTGRENGQWVGFDAPSVLFDHVSFDYPGTKQQVIEGVDLVVEPGTTVGIVGGTGAGKSTLLDLLLRYRDPDEGTITIDGHDLQTVAPESLRRQVGYVDQESFLFDGTVRENIAAGSADGDVSDEAICEAASGAGAQEFITALPEGYDTELGHQGTNLSGGQRQRLAIARAIVDNPALLVFDEATSHVDTETERVVQKHLAEITANRTTFVVAHRLSTVRHADQIIVMEDGKIVERGTHSDLVRRGGQYATLWNIQTGAVEAAGD</sequence>
<dbReference type="InterPro" id="IPR003593">
    <property type="entry name" value="AAA+_ATPase"/>
</dbReference>
<dbReference type="Pfam" id="PF00005">
    <property type="entry name" value="ABC_tran"/>
    <property type="match status" value="1"/>
</dbReference>
<keyword evidence="6 12" id="KW-0067">ATP-binding</keyword>
<evidence type="ECO:0000313" key="13">
    <source>
        <dbReference type="Proteomes" id="UP000186914"/>
    </source>
</evidence>
<keyword evidence="8 9" id="KW-0472">Membrane</keyword>
<evidence type="ECO:0000256" key="8">
    <source>
        <dbReference type="ARBA" id="ARBA00023136"/>
    </source>
</evidence>
<evidence type="ECO:0000256" key="1">
    <source>
        <dbReference type="ARBA" id="ARBA00004651"/>
    </source>
</evidence>
<keyword evidence="5" id="KW-0547">Nucleotide-binding</keyword>
<keyword evidence="7 9" id="KW-1133">Transmembrane helix</keyword>
<evidence type="ECO:0000256" key="2">
    <source>
        <dbReference type="ARBA" id="ARBA00022448"/>
    </source>
</evidence>
<feature type="transmembrane region" description="Helical" evidence="9">
    <location>
        <begin position="271"/>
        <end position="291"/>
    </location>
</feature>
<dbReference type="PANTHER" id="PTHR24221">
    <property type="entry name" value="ATP-BINDING CASSETTE SUB-FAMILY B"/>
    <property type="match status" value="1"/>
</dbReference>
<feature type="domain" description="ABC transmembrane type-1" evidence="11">
    <location>
        <begin position="30"/>
        <end position="334"/>
    </location>
</feature>
<name>A0A1N7F1I6_9EURY</name>
<feature type="transmembrane region" description="Helical" evidence="9">
    <location>
        <begin position="159"/>
        <end position="178"/>
    </location>
</feature>
<dbReference type="PROSITE" id="PS50893">
    <property type="entry name" value="ABC_TRANSPORTER_2"/>
    <property type="match status" value="1"/>
</dbReference>
<feature type="transmembrane region" description="Helical" evidence="9">
    <location>
        <begin position="78"/>
        <end position="102"/>
    </location>
</feature>
<evidence type="ECO:0000259" key="10">
    <source>
        <dbReference type="PROSITE" id="PS50893"/>
    </source>
</evidence>
<dbReference type="OrthoDB" id="121502at2157"/>
<keyword evidence="3" id="KW-1003">Cell membrane</keyword>
<dbReference type="Gene3D" id="1.20.1560.10">
    <property type="entry name" value="ABC transporter type 1, transmembrane domain"/>
    <property type="match status" value="1"/>
</dbReference>
<gene>
    <name evidence="12" type="ORF">SAMN05421858_4715</name>
</gene>
<proteinExistence type="predicted"/>
<evidence type="ECO:0000313" key="12">
    <source>
        <dbReference type="EMBL" id="SIR94154.1"/>
    </source>
</evidence>
<dbReference type="FunFam" id="3.40.50.300:FF:000221">
    <property type="entry name" value="Multidrug ABC transporter ATP-binding protein"/>
    <property type="match status" value="1"/>
</dbReference>
<evidence type="ECO:0000256" key="9">
    <source>
        <dbReference type="SAM" id="Phobius"/>
    </source>
</evidence>
<dbReference type="GO" id="GO:0005886">
    <property type="term" value="C:plasma membrane"/>
    <property type="evidence" value="ECO:0007669"/>
    <property type="project" value="UniProtKB-SubCell"/>
</dbReference>
<dbReference type="InterPro" id="IPR039421">
    <property type="entry name" value="Type_1_exporter"/>
</dbReference>
<evidence type="ECO:0000256" key="6">
    <source>
        <dbReference type="ARBA" id="ARBA00022840"/>
    </source>
</evidence>
<evidence type="ECO:0000259" key="11">
    <source>
        <dbReference type="PROSITE" id="PS50929"/>
    </source>
</evidence>
<keyword evidence="2" id="KW-0813">Transport</keyword>
<dbReference type="PROSITE" id="PS50929">
    <property type="entry name" value="ABC_TM1F"/>
    <property type="match status" value="1"/>
</dbReference>
<dbReference type="SUPFAM" id="SSF52540">
    <property type="entry name" value="P-loop containing nucleoside triphosphate hydrolases"/>
    <property type="match status" value="1"/>
</dbReference>
<dbReference type="Proteomes" id="UP000186914">
    <property type="component" value="Unassembled WGS sequence"/>
</dbReference>
<dbReference type="InterPro" id="IPR027417">
    <property type="entry name" value="P-loop_NTPase"/>
</dbReference>
<dbReference type="SUPFAM" id="SSF90123">
    <property type="entry name" value="ABC transporter transmembrane region"/>
    <property type="match status" value="1"/>
</dbReference>
<dbReference type="CDD" id="cd18565">
    <property type="entry name" value="ABC_6TM_exporter_like"/>
    <property type="match status" value="1"/>
</dbReference>
<dbReference type="InterPro" id="IPR036640">
    <property type="entry name" value="ABC1_TM_sf"/>
</dbReference>
<comment type="subcellular location">
    <subcellularLocation>
        <location evidence="1">Cell membrane</location>
        <topology evidence="1">Multi-pass membrane protein</topology>
    </subcellularLocation>
</comment>
<dbReference type="InterPro" id="IPR011527">
    <property type="entry name" value="ABC1_TM_dom"/>
</dbReference>
<feature type="transmembrane region" description="Helical" evidence="9">
    <location>
        <begin position="28"/>
        <end position="58"/>
    </location>
</feature>
<dbReference type="GO" id="GO:0005524">
    <property type="term" value="F:ATP binding"/>
    <property type="evidence" value="ECO:0007669"/>
    <property type="project" value="UniProtKB-KW"/>
</dbReference>
<dbReference type="InterPro" id="IPR017871">
    <property type="entry name" value="ABC_transporter-like_CS"/>
</dbReference>
<dbReference type="GO" id="GO:0140359">
    <property type="term" value="F:ABC-type transporter activity"/>
    <property type="evidence" value="ECO:0007669"/>
    <property type="project" value="InterPro"/>
</dbReference>
<dbReference type="EMBL" id="FTNO01000007">
    <property type="protein sequence ID" value="SIR94154.1"/>
    <property type="molecule type" value="Genomic_DNA"/>
</dbReference>
<dbReference type="PANTHER" id="PTHR24221:SF654">
    <property type="entry name" value="ATP-BINDING CASSETTE SUB-FAMILY B MEMBER 6"/>
    <property type="match status" value="1"/>
</dbReference>
<accession>A0A1N7F1I6</accession>
<organism evidence="12 13">
    <name type="scientific">Haladaptatus litoreus</name>
    <dbReference type="NCBI Taxonomy" id="553468"/>
    <lineage>
        <taxon>Archaea</taxon>
        <taxon>Methanobacteriati</taxon>
        <taxon>Methanobacteriota</taxon>
        <taxon>Stenosarchaea group</taxon>
        <taxon>Halobacteria</taxon>
        <taxon>Halobacteriales</taxon>
        <taxon>Haladaptataceae</taxon>
        <taxon>Haladaptatus</taxon>
    </lineage>
</organism>
<evidence type="ECO:0000256" key="7">
    <source>
        <dbReference type="ARBA" id="ARBA00022989"/>
    </source>
</evidence>
<dbReference type="Gene3D" id="3.40.50.300">
    <property type="entry name" value="P-loop containing nucleotide triphosphate hydrolases"/>
    <property type="match status" value="1"/>
</dbReference>
<dbReference type="Pfam" id="PF00664">
    <property type="entry name" value="ABC_membrane"/>
    <property type="match status" value="1"/>
</dbReference>